<gene>
    <name evidence="3" type="ORF">B0H67DRAFT_309514</name>
</gene>
<evidence type="ECO:0008006" key="5">
    <source>
        <dbReference type="Google" id="ProtNLM"/>
    </source>
</evidence>
<keyword evidence="4" id="KW-1185">Reference proteome</keyword>
<name>A0AA40A163_9PEZI</name>
<feature type="transmembrane region" description="Helical" evidence="1">
    <location>
        <begin position="69"/>
        <end position="90"/>
    </location>
</feature>
<accession>A0AA40A163</accession>
<proteinExistence type="predicted"/>
<reference evidence="3" key="1">
    <citation type="submission" date="2023-06" db="EMBL/GenBank/DDBJ databases">
        <title>Genome-scale phylogeny and comparative genomics of the fungal order Sordariales.</title>
        <authorList>
            <consortium name="Lawrence Berkeley National Laboratory"/>
            <person name="Hensen N."/>
            <person name="Bonometti L."/>
            <person name="Westerberg I."/>
            <person name="Brannstrom I.O."/>
            <person name="Guillou S."/>
            <person name="Cros-Aarteil S."/>
            <person name="Calhoun S."/>
            <person name="Haridas S."/>
            <person name="Kuo A."/>
            <person name="Mondo S."/>
            <person name="Pangilinan J."/>
            <person name="Riley R."/>
            <person name="Labutti K."/>
            <person name="Andreopoulos B."/>
            <person name="Lipzen A."/>
            <person name="Chen C."/>
            <person name="Yanf M."/>
            <person name="Daum C."/>
            <person name="Ng V."/>
            <person name="Clum A."/>
            <person name="Steindorff A."/>
            <person name="Ohm R."/>
            <person name="Martin F."/>
            <person name="Silar P."/>
            <person name="Natvig D."/>
            <person name="Lalanne C."/>
            <person name="Gautier V."/>
            <person name="Ament-Velasquez S.L."/>
            <person name="Kruys A."/>
            <person name="Hutchinson M.I."/>
            <person name="Powell A.J."/>
            <person name="Barry K."/>
            <person name="Miller A.N."/>
            <person name="Grigoriev I.V."/>
            <person name="Debuchy R."/>
            <person name="Gladieux P."/>
            <person name="Thoren M.H."/>
            <person name="Johannesson H."/>
        </authorList>
    </citation>
    <scope>NUCLEOTIDE SEQUENCE</scope>
    <source>
        <strain evidence="3">SMH4607-1</strain>
    </source>
</reference>
<organism evidence="3 4">
    <name type="scientific">Lasiosphaeris hirsuta</name>
    <dbReference type="NCBI Taxonomy" id="260670"/>
    <lineage>
        <taxon>Eukaryota</taxon>
        <taxon>Fungi</taxon>
        <taxon>Dikarya</taxon>
        <taxon>Ascomycota</taxon>
        <taxon>Pezizomycotina</taxon>
        <taxon>Sordariomycetes</taxon>
        <taxon>Sordariomycetidae</taxon>
        <taxon>Sordariales</taxon>
        <taxon>Lasiosphaeriaceae</taxon>
        <taxon>Lasiosphaeris</taxon>
    </lineage>
</organism>
<keyword evidence="1" id="KW-1133">Transmembrane helix</keyword>
<protein>
    <recommendedName>
        <fullName evidence="5">Secreted protein</fullName>
    </recommendedName>
</protein>
<dbReference type="AlphaFoldDB" id="A0AA40A163"/>
<feature type="signal peptide" evidence="2">
    <location>
        <begin position="1"/>
        <end position="21"/>
    </location>
</feature>
<evidence type="ECO:0000313" key="4">
    <source>
        <dbReference type="Proteomes" id="UP001172102"/>
    </source>
</evidence>
<dbReference type="Proteomes" id="UP001172102">
    <property type="component" value="Unassembled WGS sequence"/>
</dbReference>
<evidence type="ECO:0000313" key="3">
    <source>
        <dbReference type="EMBL" id="KAK0707396.1"/>
    </source>
</evidence>
<evidence type="ECO:0000256" key="2">
    <source>
        <dbReference type="SAM" id="SignalP"/>
    </source>
</evidence>
<keyword evidence="1" id="KW-0472">Membrane</keyword>
<sequence>MCLASTTAFFSFVFLGEPAQGNMDDGHCRHYLGRGMADGRVVDSHLEHGKGGTTETGGHFFRLAVDKKISSPLFCCLILLLLFHCCVMHFRRTGAGRINGLLSFLSALALCFRAL</sequence>
<evidence type="ECO:0000256" key="1">
    <source>
        <dbReference type="SAM" id="Phobius"/>
    </source>
</evidence>
<dbReference type="EMBL" id="JAUKUA010000006">
    <property type="protein sequence ID" value="KAK0707396.1"/>
    <property type="molecule type" value="Genomic_DNA"/>
</dbReference>
<keyword evidence="1" id="KW-0812">Transmembrane</keyword>
<keyword evidence="2" id="KW-0732">Signal</keyword>
<feature type="chain" id="PRO_5041323752" description="Secreted protein" evidence="2">
    <location>
        <begin position="22"/>
        <end position="115"/>
    </location>
</feature>
<comment type="caution">
    <text evidence="3">The sequence shown here is derived from an EMBL/GenBank/DDBJ whole genome shotgun (WGS) entry which is preliminary data.</text>
</comment>